<dbReference type="InterPro" id="IPR050756">
    <property type="entry name" value="CSN3"/>
</dbReference>
<keyword evidence="4" id="KW-1185">Reference proteome</keyword>
<dbReference type="PANTHER" id="PTHR10758">
    <property type="entry name" value="26S PROTEASOME NON-ATPASE REGULATORY SUBUNIT 3/COP9 SIGNALOSOME COMPLEX SUBUNIT 3"/>
    <property type="match status" value="1"/>
</dbReference>
<dbReference type="Pfam" id="PF22788">
    <property type="entry name" value="COP9_hel_rpt"/>
    <property type="match status" value="2"/>
</dbReference>
<reference evidence="4" key="1">
    <citation type="journal article" date="2013" name="Genome Announc.">
        <title>Draft genome sequence of the ascomycete Phaeoacremonium aleophilum strain UCR-PA7, a causal agent of the esca disease complex in grapevines.</title>
        <authorList>
            <person name="Blanco-Ulate B."/>
            <person name="Rolshausen P."/>
            <person name="Cantu D."/>
        </authorList>
    </citation>
    <scope>NUCLEOTIDE SEQUENCE [LARGE SCALE GENOMIC DNA]</scope>
    <source>
        <strain evidence="4">UCR-PA7</strain>
    </source>
</reference>
<evidence type="ECO:0000313" key="4">
    <source>
        <dbReference type="Proteomes" id="UP000014074"/>
    </source>
</evidence>
<feature type="domain" description="COP9 signalosome complex subunit 3 N-terminal helical repeats" evidence="2">
    <location>
        <begin position="199"/>
        <end position="282"/>
    </location>
</feature>
<dbReference type="AlphaFoldDB" id="R8BKR6"/>
<organism evidence="3 4">
    <name type="scientific">Phaeoacremonium minimum (strain UCR-PA7)</name>
    <name type="common">Esca disease fungus</name>
    <name type="synonym">Togninia minima</name>
    <dbReference type="NCBI Taxonomy" id="1286976"/>
    <lineage>
        <taxon>Eukaryota</taxon>
        <taxon>Fungi</taxon>
        <taxon>Dikarya</taxon>
        <taxon>Ascomycota</taxon>
        <taxon>Pezizomycotina</taxon>
        <taxon>Sordariomycetes</taxon>
        <taxon>Sordariomycetidae</taxon>
        <taxon>Togniniales</taxon>
        <taxon>Togniniaceae</taxon>
        <taxon>Phaeoacremonium</taxon>
    </lineage>
</organism>
<accession>R8BKR6</accession>
<dbReference type="GO" id="GO:0008180">
    <property type="term" value="C:COP9 signalosome"/>
    <property type="evidence" value="ECO:0007669"/>
    <property type="project" value="TreeGrafter"/>
</dbReference>
<dbReference type="OrthoDB" id="29061at2759"/>
<evidence type="ECO:0000256" key="1">
    <source>
        <dbReference type="ARBA" id="ARBA00022490"/>
    </source>
</evidence>
<evidence type="ECO:0000259" key="2">
    <source>
        <dbReference type="Pfam" id="PF22788"/>
    </source>
</evidence>
<dbReference type="GO" id="GO:0006511">
    <property type="term" value="P:ubiquitin-dependent protein catabolic process"/>
    <property type="evidence" value="ECO:0007669"/>
    <property type="project" value="TreeGrafter"/>
</dbReference>
<dbReference type="eggNOG" id="KOG2582">
    <property type="taxonomic scope" value="Eukaryota"/>
</dbReference>
<dbReference type="PANTHER" id="PTHR10758:SF1">
    <property type="entry name" value="COP9 SIGNALOSOME COMPLEX SUBUNIT 3"/>
    <property type="match status" value="1"/>
</dbReference>
<evidence type="ECO:0000313" key="3">
    <source>
        <dbReference type="EMBL" id="EON99884.1"/>
    </source>
</evidence>
<protein>
    <submittedName>
        <fullName evidence="3">Putative cop9 signalosome complex subunit 3 protein</fullName>
    </submittedName>
</protein>
<dbReference type="InterPro" id="IPR055089">
    <property type="entry name" value="COP9_N"/>
</dbReference>
<feature type="domain" description="COP9 signalosome complex subunit 3 N-terminal helical repeats" evidence="2">
    <location>
        <begin position="43"/>
        <end position="187"/>
    </location>
</feature>
<dbReference type="EMBL" id="KB933121">
    <property type="protein sequence ID" value="EON99884.1"/>
    <property type="molecule type" value="Genomic_DNA"/>
</dbReference>
<dbReference type="GeneID" id="19325044"/>
<gene>
    <name evidence="3" type="ORF">UCRPA7_4580</name>
</gene>
<dbReference type="Proteomes" id="UP000014074">
    <property type="component" value="Unassembled WGS sequence"/>
</dbReference>
<name>R8BKR6_PHAM7</name>
<proteinExistence type="predicted"/>
<keyword evidence="1" id="KW-0963">Cytoplasm</keyword>
<sequence length="488" mass="54520">MDHAAATLLAFPPEDGPTSNEQYDKTIHQYLKRVNRLFEEKTSVVATHAVQLLELLTPATHSVAYLVILDVLINQTGQAGLPSDELVDHILRFLLTFDPRQIRYCGSSFSTLLNRVGNGLVFPHSIAVDVLAKALLRLDPTGSILTSHHIALTKLAYQTDNIEPAFKVIEKSIVYYPGMSKKQEPKYLSDMTLPPPSYISKETGLTTNLQVTQVLEYDLLCGMMYCSAKQWEKASAAFERVLSYPTRDQGVSKIMVEAHNKWILVNLLLSGRTPSLPAYTSPAARRHYETLGKPYTMIGSHFDSLDAAALKIEAEQNLQRWQDDGNFGLMREVLAAHQQWQIINLRDVYSKISISDIRARTRSAETGESLEIDEEVEVLINNMIASGMLEGTIEKPGGSPAYLKFLQSSNELTEDEFSAELLVTAQKIKDLQPVLKATNERLSTSKEYVRHLIKEQKREKENAGRDAAIGFDAQIEDEDLMGGLLPGQ</sequence>
<dbReference type="KEGG" id="tmn:UCRPA7_4580"/>
<dbReference type="HOGENOM" id="CLU_028825_1_0_1"/>
<dbReference type="RefSeq" id="XP_007915322.1">
    <property type="nucleotide sequence ID" value="XM_007917131.1"/>
</dbReference>